<dbReference type="SUPFAM" id="SSF101874">
    <property type="entry name" value="YceI-like"/>
    <property type="match status" value="1"/>
</dbReference>
<gene>
    <name evidence="3" type="ORF">AFE02nite_26870</name>
</gene>
<evidence type="ECO:0000256" key="1">
    <source>
        <dbReference type="ARBA" id="ARBA00008812"/>
    </source>
</evidence>
<dbReference type="PANTHER" id="PTHR34406:SF1">
    <property type="entry name" value="PROTEIN YCEI"/>
    <property type="match status" value="1"/>
</dbReference>
<dbReference type="OrthoDB" id="9811006at2"/>
<evidence type="ECO:0000313" key="4">
    <source>
        <dbReference type="Proteomes" id="UP000321484"/>
    </source>
</evidence>
<name>A0A511Z0J2_9CELL</name>
<dbReference type="PANTHER" id="PTHR34406">
    <property type="entry name" value="PROTEIN YCEI"/>
    <property type="match status" value="1"/>
</dbReference>
<dbReference type="EMBL" id="BJYK01000009">
    <property type="protein sequence ID" value="GEN80953.1"/>
    <property type="molecule type" value="Genomic_DNA"/>
</dbReference>
<keyword evidence="4" id="KW-1185">Reference proteome</keyword>
<dbReference type="AlphaFoldDB" id="A0A511Z0J2"/>
<dbReference type="InterPro" id="IPR036761">
    <property type="entry name" value="TTHA0802/YceI-like_sf"/>
</dbReference>
<dbReference type="SMART" id="SM00867">
    <property type="entry name" value="YceI"/>
    <property type="match status" value="1"/>
</dbReference>
<evidence type="ECO:0000259" key="2">
    <source>
        <dbReference type="SMART" id="SM00867"/>
    </source>
</evidence>
<evidence type="ECO:0000313" key="3">
    <source>
        <dbReference type="EMBL" id="GEN80953.1"/>
    </source>
</evidence>
<sequence length="187" mass="19499">MTSTTTTTLPVGVTPGTWAVETSHSRAGFSVRHAGIAKVHGTVAITGGEIVIGDTIEASSVVATLDPATVDTGAEQRDGHLKSADFFEVETYPTWEFRSTAVRADGEDFAIDGELTIRGTTRPVTLKTTFEGAATDPFGASRLGATATVEISRKDFGLTWNAALETGGVLVGDKITITLDIEAVAQA</sequence>
<proteinExistence type="inferred from homology"/>
<dbReference type="Pfam" id="PF04264">
    <property type="entry name" value="YceI"/>
    <property type="match status" value="1"/>
</dbReference>
<dbReference type="Gene3D" id="2.40.128.110">
    <property type="entry name" value="Lipid/polyisoprenoid-binding, YceI-like"/>
    <property type="match status" value="1"/>
</dbReference>
<dbReference type="InterPro" id="IPR007372">
    <property type="entry name" value="Lipid/polyisoprenoid-bd_YceI"/>
</dbReference>
<comment type="caution">
    <text evidence="3">The sequence shown here is derived from an EMBL/GenBank/DDBJ whole genome shotgun (WGS) entry which is preliminary data.</text>
</comment>
<organism evidence="3 4">
    <name type="scientific">Actinotalea fermentans</name>
    <dbReference type="NCBI Taxonomy" id="43671"/>
    <lineage>
        <taxon>Bacteria</taxon>
        <taxon>Bacillati</taxon>
        <taxon>Actinomycetota</taxon>
        <taxon>Actinomycetes</taxon>
        <taxon>Micrococcales</taxon>
        <taxon>Cellulomonadaceae</taxon>
        <taxon>Actinotalea</taxon>
    </lineage>
</organism>
<reference evidence="3 4" key="1">
    <citation type="submission" date="2019-07" db="EMBL/GenBank/DDBJ databases">
        <title>Whole genome shotgun sequence of Actinotalea fermentans NBRC 105374.</title>
        <authorList>
            <person name="Hosoyama A."/>
            <person name="Uohara A."/>
            <person name="Ohji S."/>
            <person name="Ichikawa N."/>
        </authorList>
    </citation>
    <scope>NUCLEOTIDE SEQUENCE [LARGE SCALE GENOMIC DNA]</scope>
    <source>
        <strain evidence="3 4">NBRC 105374</strain>
    </source>
</reference>
<dbReference type="Proteomes" id="UP000321484">
    <property type="component" value="Unassembled WGS sequence"/>
</dbReference>
<comment type="similarity">
    <text evidence="1">Belongs to the UPF0312 family.</text>
</comment>
<protein>
    <recommendedName>
        <fullName evidence="2">Lipid/polyisoprenoid-binding YceI-like domain-containing protein</fullName>
    </recommendedName>
</protein>
<dbReference type="RefSeq" id="WP_034248883.1">
    <property type="nucleotide sequence ID" value="NZ_BJYK01000009.1"/>
</dbReference>
<feature type="domain" description="Lipid/polyisoprenoid-binding YceI-like" evidence="2">
    <location>
        <begin position="17"/>
        <end position="184"/>
    </location>
</feature>
<accession>A0A511Z0J2</accession>